<accession>A0A839QRV2</accession>
<protein>
    <submittedName>
        <fullName evidence="2">Nitrogen fixation NifU-like protein</fullName>
    </submittedName>
</protein>
<proteinExistence type="predicted"/>
<name>A0A839QRV2_9MICO</name>
<dbReference type="RefSeq" id="WP_183374603.1">
    <property type="nucleotide sequence ID" value="NZ_CBCSFZ010000007.1"/>
</dbReference>
<dbReference type="InterPro" id="IPR002871">
    <property type="entry name" value="NIF_FeS_clus_asmbl_NifU_N"/>
</dbReference>
<evidence type="ECO:0000259" key="1">
    <source>
        <dbReference type="Pfam" id="PF01592"/>
    </source>
</evidence>
<dbReference type="NCBIfam" id="TIGR01994">
    <property type="entry name" value="SUF_scaf_2"/>
    <property type="match status" value="1"/>
</dbReference>
<reference evidence="2 3" key="1">
    <citation type="submission" date="2020-08" db="EMBL/GenBank/DDBJ databases">
        <title>Sequencing the genomes of 1000 actinobacteria strains.</title>
        <authorList>
            <person name="Klenk H.-P."/>
        </authorList>
    </citation>
    <scope>NUCLEOTIDE SEQUENCE [LARGE SCALE GENOMIC DNA]</scope>
    <source>
        <strain evidence="2 3">DSM 23040</strain>
    </source>
</reference>
<dbReference type="Pfam" id="PF01592">
    <property type="entry name" value="NifU_N"/>
    <property type="match status" value="1"/>
</dbReference>
<evidence type="ECO:0000313" key="3">
    <source>
        <dbReference type="Proteomes" id="UP000568050"/>
    </source>
</evidence>
<dbReference type="AlphaFoldDB" id="A0A839QRV2"/>
<keyword evidence="3" id="KW-1185">Reference proteome</keyword>
<dbReference type="GO" id="GO:0051536">
    <property type="term" value="F:iron-sulfur cluster binding"/>
    <property type="evidence" value="ECO:0007669"/>
    <property type="project" value="InterPro"/>
</dbReference>
<dbReference type="Proteomes" id="UP000568050">
    <property type="component" value="Unassembled WGS sequence"/>
</dbReference>
<dbReference type="Gene3D" id="3.90.1010.10">
    <property type="match status" value="1"/>
</dbReference>
<dbReference type="CDD" id="cd06664">
    <property type="entry name" value="IscU_like"/>
    <property type="match status" value="1"/>
</dbReference>
<dbReference type="GO" id="GO:0005506">
    <property type="term" value="F:iron ion binding"/>
    <property type="evidence" value="ECO:0007669"/>
    <property type="project" value="InterPro"/>
</dbReference>
<organism evidence="2 3">
    <name type="scientific">Helcobacillus massiliensis</name>
    <dbReference type="NCBI Taxonomy" id="521392"/>
    <lineage>
        <taxon>Bacteria</taxon>
        <taxon>Bacillati</taxon>
        <taxon>Actinomycetota</taxon>
        <taxon>Actinomycetes</taxon>
        <taxon>Micrococcales</taxon>
        <taxon>Dermabacteraceae</taxon>
        <taxon>Helcobacillus</taxon>
    </lineage>
</organism>
<evidence type="ECO:0000313" key="2">
    <source>
        <dbReference type="EMBL" id="MBB3022495.1"/>
    </source>
</evidence>
<dbReference type="PANTHER" id="PTHR10093">
    <property type="entry name" value="IRON-SULFUR CLUSTER ASSEMBLY ENZYME NIFU HOMOLOG"/>
    <property type="match status" value="1"/>
</dbReference>
<feature type="domain" description="NIF system FeS cluster assembly NifU N-terminal" evidence="1">
    <location>
        <begin position="9"/>
        <end position="131"/>
    </location>
</feature>
<comment type="caution">
    <text evidence="2">The sequence shown here is derived from an EMBL/GenBank/DDBJ whole genome shotgun (WGS) entry which is preliminary data.</text>
</comment>
<dbReference type="EMBL" id="JACHWP010000001">
    <property type="protein sequence ID" value="MBB3022495.1"/>
    <property type="molecule type" value="Genomic_DNA"/>
</dbReference>
<sequence length="157" mass="17329">MTSPLTALYSELIFDHDKHPQNAGLRDPFDAEVHHVNPTCGDEITLRIRLSEDGRRVEDLPYEAQGCAMSRASASIMTDLFIGRTREEIEEISAHMDEAMHSRGRIAGDEDVLGDGVALTGASKFPGRVKCVLMAWKAYQAALADALTARKDTENDR</sequence>
<dbReference type="GO" id="GO:0016226">
    <property type="term" value="P:iron-sulfur cluster assembly"/>
    <property type="evidence" value="ECO:0007669"/>
    <property type="project" value="InterPro"/>
</dbReference>
<dbReference type="SUPFAM" id="SSF82649">
    <property type="entry name" value="SufE/NifU"/>
    <property type="match status" value="1"/>
</dbReference>
<gene>
    <name evidence="2" type="ORF">FHX50_000743</name>
</gene>